<dbReference type="AlphaFoldDB" id="A0A0C3S581"/>
<dbReference type="Proteomes" id="UP000053257">
    <property type="component" value="Unassembled WGS sequence"/>
</dbReference>
<name>A0A0C3S581_PHLG1</name>
<proteinExistence type="predicted"/>
<dbReference type="HOGENOM" id="CLU_912489_0_0_1"/>
<organism evidence="1 2">
    <name type="scientific">Phlebiopsis gigantea (strain 11061_1 CR5-6)</name>
    <name type="common">White-rot fungus</name>
    <name type="synonym">Peniophora gigantea</name>
    <dbReference type="NCBI Taxonomy" id="745531"/>
    <lineage>
        <taxon>Eukaryota</taxon>
        <taxon>Fungi</taxon>
        <taxon>Dikarya</taxon>
        <taxon>Basidiomycota</taxon>
        <taxon>Agaricomycotina</taxon>
        <taxon>Agaricomycetes</taxon>
        <taxon>Polyporales</taxon>
        <taxon>Phanerochaetaceae</taxon>
        <taxon>Phlebiopsis</taxon>
    </lineage>
</organism>
<evidence type="ECO:0008006" key="3">
    <source>
        <dbReference type="Google" id="ProtNLM"/>
    </source>
</evidence>
<keyword evidence="2" id="KW-1185">Reference proteome</keyword>
<evidence type="ECO:0000313" key="2">
    <source>
        <dbReference type="Proteomes" id="UP000053257"/>
    </source>
</evidence>
<evidence type="ECO:0000313" key="1">
    <source>
        <dbReference type="EMBL" id="KIP05452.1"/>
    </source>
</evidence>
<reference evidence="1 2" key="1">
    <citation type="journal article" date="2014" name="PLoS Genet.">
        <title>Analysis of the Phlebiopsis gigantea genome, transcriptome and secretome provides insight into its pioneer colonization strategies of wood.</title>
        <authorList>
            <person name="Hori C."/>
            <person name="Ishida T."/>
            <person name="Igarashi K."/>
            <person name="Samejima M."/>
            <person name="Suzuki H."/>
            <person name="Master E."/>
            <person name="Ferreira P."/>
            <person name="Ruiz-Duenas F.J."/>
            <person name="Held B."/>
            <person name="Canessa P."/>
            <person name="Larrondo L.F."/>
            <person name="Schmoll M."/>
            <person name="Druzhinina I.S."/>
            <person name="Kubicek C.P."/>
            <person name="Gaskell J.A."/>
            <person name="Kersten P."/>
            <person name="St John F."/>
            <person name="Glasner J."/>
            <person name="Sabat G."/>
            <person name="Splinter BonDurant S."/>
            <person name="Syed K."/>
            <person name="Yadav J."/>
            <person name="Mgbeahuruike A.C."/>
            <person name="Kovalchuk A."/>
            <person name="Asiegbu F.O."/>
            <person name="Lackner G."/>
            <person name="Hoffmeister D."/>
            <person name="Rencoret J."/>
            <person name="Gutierrez A."/>
            <person name="Sun H."/>
            <person name="Lindquist E."/>
            <person name="Barry K."/>
            <person name="Riley R."/>
            <person name="Grigoriev I.V."/>
            <person name="Henrissat B."/>
            <person name="Kues U."/>
            <person name="Berka R.M."/>
            <person name="Martinez A.T."/>
            <person name="Covert S.F."/>
            <person name="Blanchette R.A."/>
            <person name="Cullen D."/>
        </authorList>
    </citation>
    <scope>NUCLEOTIDE SEQUENCE [LARGE SCALE GENOMIC DNA]</scope>
    <source>
        <strain evidence="1 2">11061_1 CR5-6</strain>
    </source>
</reference>
<dbReference type="EMBL" id="KN840543">
    <property type="protein sequence ID" value="KIP05452.1"/>
    <property type="molecule type" value="Genomic_DNA"/>
</dbReference>
<dbReference type="Gene3D" id="2.80.10.50">
    <property type="match status" value="1"/>
</dbReference>
<gene>
    <name evidence="1" type="ORF">PHLGIDRAFT_14538</name>
</gene>
<accession>A0A0C3S581</accession>
<dbReference type="OrthoDB" id="3228793at2759"/>
<sequence length="272" mass="29420">MPPASSSAVVRDGIYEITDSVSGQYLNSIAADIYNRYCDDALILQDKPSRLGKWEIAGIGHGYTVKQVSSGLYCALADCDQLLSQTVVLSPVPTVWCITYEDLATQTVRITWSISDLCWDTPPTGQGRLVSMGKLAGMKDGSDKSAAMHMTWCLKPTGPNDTMGPIQPGIYALQNKASQTYVSLSPDESTVSCWPEAQLEKTGVRLSGIGYKTKVTMSRVPAAWRIVASKSPILADEGLVQIFWADTQVCWDLASFGRATPGNPVSVSTFVH</sequence>
<protein>
    <recommendedName>
        <fullName evidence="3">Carbohydrate-binding module family 13 protein</fullName>
    </recommendedName>
</protein>